<evidence type="ECO:0000256" key="2">
    <source>
        <dbReference type="ARBA" id="ARBA00009329"/>
    </source>
</evidence>
<dbReference type="SUPFAM" id="SSF55347">
    <property type="entry name" value="Glyceraldehyde-3-phosphate dehydrogenase-like, C-terminal domain"/>
    <property type="match status" value="1"/>
</dbReference>
<name>H1DEQ0_9BACT</name>
<dbReference type="SUPFAM" id="SSF51735">
    <property type="entry name" value="NAD(P)-binding Rossmann-fold domains"/>
    <property type="match status" value="1"/>
</dbReference>
<dbReference type="InterPro" id="IPR036291">
    <property type="entry name" value="NAD(P)-bd_dom_sf"/>
</dbReference>
<dbReference type="Gene3D" id="3.40.50.720">
    <property type="entry name" value="NAD(P)-binding Rossmann-like Domain"/>
    <property type="match status" value="1"/>
</dbReference>
<feature type="domain" description="Glycosyl hydrolase 109 C-terminal" evidence="8">
    <location>
        <begin position="197"/>
        <end position="356"/>
    </location>
</feature>
<evidence type="ECO:0000259" key="7">
    <source>
        <dbReference type="Pfam" id="PF01408"/>
    </source>
</evidence>
<dbReference type="PANTHER" id="PTHR43818">
    <property type="entry name" value="BCDNA.GH03377"/>
    <property type="match status" value="1"/>
</dbReference>
<keyword evidence="3" id="KW-0378">Hydrolase</keyword>
<feature type="chain" id="PRO_5003548871" evidence="6">
    <location>
        <begin position="23"/>
        <end position="477"/>
    </location>
</feature>
<gene>
    <name evidence="9" type="ORF">HMPREF9449_00736</name>
</gene>
<evidence type="ECO:0000313" key="9">
    <source>
        <dbReference type="EMBL" id="EHP49950.1"/>
    </source>
</evidence>
<evidence type="ECO:0000256" key="6">
    <source>
        <dbReference type="SAM" id="SignalP"/>
    </source>
</evidence>
<accession>H1DEQ0</accession>
<evidence type="ECO:0000313" key="10">
    <source>
        <dbReference type="Proteomes" id="UP000004892"/>
    </source>
</evidence>
<protein>
    <submittedName>
        <fullName evidence="9">Uncharacterized protein</fullName>
    </submittedName>
</protein>
<proteinExistence type="inferred from homology"/>
<feature type="signal peptide" evidence="6">
    <location>
        <begin position="1"/>
        <end position="22"/>
    </location>
</feature>
<evidence type="ECO:0000256" key="1">
    <source>
        <dbReference type="ARBA" id="ARBA00001911"/>
    </source>
</evidence>
<comment type="caution">
    <text evidence="9">The sequence shown here is derived from an EMBL/GenBank/DDBJ whole genome shotgun (WGS) entry which is preliminary data.</text>
</comment>
<dbReference type="Gene3D" id="3.30.360.10">
    <property type="entry name" value="Dihydrodipicolinate Reductase, domain 2"/>
    <property type="match status" value="1"/>
</dbReference>
<keyword evidence="4" id="KW-0520">NAD</keyword>
<keyword evidence="10" id="KW-1185">Reference proteome</keyword>
<keyword evidence="6" id="KW-0732">Signal</keyword>
<dbReference type="InterPro" id="IPR050463">
    <property type="entry name" value="Gfo/Idh/MocA_oxidrdct_glycsds"/>
</dbReference>
<evidence type="ECO:0000256" key="5">
    <source>
        <dbReference type="ARBA" id="ARBA00023295"/>
    </source>
</evidence>
<feature type="domain" description="Gfo/Idh/MocA-like oxidoreductase N-terminal" evidence="7">
    <location>
        <begin position="60"/>
        <end position="186"/>
    </location>
</feature>
<dbReference type="Proteomes" id="UP000004892">
    <property type="component" value="Unassembled WGS sequence"/>
</dbReference>
<evidence type="ECO:0000256" key="4">
    <source>
        <dbReference type="ARBA" id="ARBA00023027"/>
    </source>
</evidence>
<dbReference type="PATRIC" id="fig|742817.3.peg.788"/>
<evidence type="ECO:0000259" key="8">
    <source>
        <dbReference type="Pfam" id="PF21252"/>
    </source>
</evidence>
<organism evidence="9 10">
    <name type="scientific">Odoribacter laneus YIT 12061</name>
    <dbReference type="NCBI Taxonomy" id="742817"/>
    <lineage>
        <taxon>Bacteria</taxon>
        <taxon>Pseudomonadati</taxon>
        <taxon>Bacteroidota</taxon>
        <taxon>Bacteroidia</taxon>
        <taxon>Bacteroidales</taxon>
        <taxon>Odoribacteraceae</taxon>
        <taxon>Odoribacter</taxon>
    </lineage>
</organism>
<dbReference type="InterPro" id="IPR049303">
    <property type="entry name" value="Glyco_hydro_109_C"/>
</dbReference>
<dbReference type="Pfam" id="PF01408">
    <property type="entry name" value="GFO_IDH_MocA"/>
    <property type="match status" value="1"/>
</dbReference>
<dbReference type="GO" id="GO:0000166">
    <property type="term" value="F:nucleotide binding"/>
    <property type="evidence" value="ECO:0007669"/>
    <property type="project" value="InterPro"/>
</dbReference>
<dbReference type="eggNOG" id="COG0673">
    <property type="taxonomic scope" value="Bacteria"/>
</dbReference>
<dbReference type="GO" id="GO:0016798">
    <property type="term" value="F:hydrolase activity, acting on glycosyl bonds"/>
    <property type="evidence" value="ECO:0007669"/>
    <property type="project" value="UniProtKB-KW"/>
</dbReference>
<sequence length="477" mass="53339">MLKILNFLAIALMFTACCDASAKKEIASAGVVQPIVLDQPARPAGQEDVIALTAPKMDTVRVGFIGLGMRGPGAVKRFTYLEGVKIVALCDIHPERVEAAQQILKKAGLPEAVGYSGTEEAWKQLCDREDIDLVYICTDWKRHTPMAVYAMEHGKHVACEVPIAMTVAECWELVNTSEKTRKHCMMLENCCYDFFEMATLNMAQKGVLGEIVHAEGAYIHDLRFLNFMDPKEGGYNDWWRLDYNAEHTGDPYATHGLGPVTQALNIGRGDRLDYLVSLSSDQFGMTAYAKEKFGEDSEMAKREYKMGDMNTTVIRTANGKTIMIQHDVTSPRPYNRKHCLSGTKGYIEKYPNPGIALDPNDKLAVKFDNLGAHGFLNKEQFAKMMKEYEHPITKEVGELARKVGGHGGMDFIMDYRLVYCLRNGLPLDMNVYDAADWSCMGELTELSVKNHGAPVAFPDFTRGSWKKQQGYQHAFAK</sequence>
<dbReference type="GeneID" id="98068360"/>
<keyword evidence="5" id="KW-0326">Glycosidase</keyword>
<reference evidence="9 10" key="1">
    <citation type="submission" date="2012-01" db="EMBL/GenBank/DDBJ databases">
        <title>The Genome Sequence of Odoribacter laneus YIT 12061.</title>
        <authorList>
            <consortium name="The Broad Institute Genome Sequencing Platform"/>
            <person name="Earl A."/>
            <person name="Ward D."/>
            <person name="Feldgarden M."/>
            <person name="Gevers D."/>
            <person name="Morotomi M."/>
            <person name="Young S.K."/>
            <person name="Zeng Q."/>
            <person name="Gargeya S."/>
            <person name="Fitzgerald M."/>
            <person name="Haas B."/>
            <person name="Abouelleil A."/>
            <person name="Alvarado L."/>
            <person name="Arachchi H.M."/>
            <person name="Berlin A."/>
            <person name="Chapman S.B."/>
            <person name="Gearin G."/>
            <person name="Goldberg J."/>
            <person name="Griggs A."/>
            <person name="Gujja S."/>
            <person name="Hansen M."/>
            <person name="Heiman D."/>
            <person name="Howarth C."/>
            <person name="Larimer J."/>
            <person name="Lui A."/>
            <person name="MacDonald P.J.P."/>
            <person name="McCowen C."/>
            <person name="Montmayeur A."/>
            <person name="Murphy C."/>
            <person name="Neiman D."/>
            <person name="Pearson M."/>
            <person name="Priest M."/>
            <person name="Roberts A."/>
            <person name="Saif S."/>
            <person name="Shea T."/>
            <person name="Sisk P."/>
            <person name="Stolte C."/>
            <person name="Sykes S."/>
            <person name="Wortman J."/>
            <person name="Nusbaum C."/>
            <person name="Birren B."/>
        </authorList>
    </citation>
    <scope>NUCLEOTIDE SEQUENCE [LARGE SCALE GENOMIC DNA]</scope>
    <source>
        <strain evidence="9 10">YIT 12061</strain>
    </source>
</reference>
<dbReference type="InterPro" id="IPR000683">
    <property type="entry name" value="Gfo/Idh/MocA-like_OxRdtase_N"/>
</dbReference>
<dbReference type="STRING" id="742817.HMPREF9449_00736"/>
<comment type="cofactor">
    <cofactor evidence="1">
        <name>NAD(+)</name>
        <dbReference type="ChEBI" id="CHEBI:57540"/>
    </cofactor>
</comment>
<evidence type="ECO:0000256" key="3">
    <source>
        <dbReference type="ARBA" id="ARBA00022801"/>
    </source>
</evidence>
<dbReference type="AlphaFoldDB" id="H1DEQ0"/>
<dbReference type="HOGENOM" id="CLU_046965_0_0_10"/>
<dbReference type="PANTHER" id="PTHR43818:SF1">
    <property type="entry name" value="GLYCOSYL HYDROLASE FAMILY 109 PROTEIN"/>
    <property type="match status" value="1"/>
</dbReference>
<dbReference type="PROSITE" id="PS51257">
    <property type="entry name" value="PROKAR_LIPOPROTEIN"/>
    <property type="match status" value="1"/>
</dbReference>
<dbReference type="EMBL" id="ADMC01000008">
    <property type="protein sequence ID" value="EHP49950.1"/>
    <property type="molecule type" value="Genomic_DNA"/>
</dbReference>
<dbReference type="Pfam" id="PF21252">
    <property type="entry name" value="Glyco_hydro_109_C"/>
    <property type="match status" value="1"/>
</dbReference>
<dbReference type="RefSeq" id="WP_009135884.1">
    <property type="nucleotide sequence ID" value="NZ_JH594596.1"/>
</dbReference>
<comment type="similarity">
    <text evidence="2">Belongs to the Gfo/Idh/MocA family. Glycosyl hydrolase 109 subfamily.</text>
</comment>